<proteinExistence type="predicted"/>
<dbReference type="Gene3D" id="1.10.490.110">
    <property type="entry name" value="Uncharacterized conserved protein DUF2267"/>
    <property type="match status" value="1"/>
</dbReference>
<dbReference type="RefSeq" id="WP_168003229.1">
    <property type="nucleotide sequence ID" value="NZ_JAATEO010000030.1"/>
</dbReference>
<dbReference type="EMBL" id="JAATEO010000030">
    <property type="protein sequence ID" value="NJP34886.1"/>
    <property type="molecule type" value="Genomic_DNA"/>
</dbReference>
<evidence type="ECO:0000313" key="1">
    <source>
        <dbReference type="EMBL" id="NJP34886.1"/>
    </source>
</evidence>
<dbReference type="InterPro" id="IPR018727">
    <property type="entry name" value="DUF2267"/>
</dbReference>
<organism evidence="1 2">
    <name type="scientific">Micromonospora thermarum</name>
    <dbReference type="NCBI Taxonomy" id="2720024"/>
    <lineage>
        <taxon>Bacteria</taxon>
        <taxon>Bacillati</taxon>
        <taxon>Actinomycetota</taxon>
        <taxon>Actinomycetes</taxon>
        <taxon>Micromonosporales</taxon>
        <taxon>Micromonosporaceae</taxon>
        <taxon>Micromonospora</taxon>
    </lineage>
</organism>
<sequence>MDSTEFLNAVAERSRLPLPEAATVTRATLTTLTARVSGGQARDLAAQLPEEFRGCLRKEVDFAEPLDLVQFLEEVKDRSGLDDERAAAGARAVLTTVCEAVSADERDDLVAELPKDFRRLLRPAARVRG</sequence>
<reference evidence="1 2" key="1">
    <citation type="submission" date="2020-03" db="EMBL/GenBank/DDBJ databases">
        <title>WGS of actinomycetes isolated from Thailand.</title>
        <authorList>
            <person name="Thawai C."/>
        </authorList>
    </citation>
    <scope>NUCLEOTIDE SEQUENCE [LARGE SCALE GENOMIC DNA]</scope>
    <source>
        <strain evidence="1 2">HSS6-12</strain>
    </source>
</reference>
<protein>
    <submittedName>
        <fullName evidence="1">DUF2267 domain-containing protein</fullName>
    </submittedName>
</protein>
<dbReference type="Proteomes" id="UP000783871">
    <property type="component" value="Unassembled WGS sequence"/>
</dbReference>
<gene>
    <name evidence="1" type="ORF">HCJ94_23605</name>
</gene>
<accession>A0ABX0ZAG1</accession>
<comment type="caution">
    <text evidence="1">The sequence shown here is derived from an EMBL/GenBank/DDBJ whole genome shotgun (WGS) entry which is preliminary data.</text>
</comment>
<keyword evidence="2" id="KW-1185">Reference proteome</keyword>
<dbReference type="InterPro" id="IPR038282">
    <property type="entry name" value="DUF2267_sf"/>
</dbReference>
<evidence type="ECO:0000313" key="2">
    <source>
        <dbReference type="Proteomes" id="UP000783871"/>
    </source>
</evidence>
<name>A0ABX0ZAG1_9ACTN</name>
<dbReference type="Pfam" id="PF10025">
    <property type="entry name" value="DUF2267"/>
    <property type="match status" value="1"/>
</dbReference>